<dbReference type="RefSeq" id="WP_110853873.1">
    <property type="nucleotide sequence ID" value="NZ_QKLZ01000022.1"/>
</dbReference>
<dbReference type="AlphaFoldDB" id="A0A2Y9C7X3"/>
<protein>
    <recommendedName>
        <fullName evidence="4">PH domain-containing protein</fullName>
    </recommendedName>
</protein>
<proteinExistence type="predicted"/>
<reference evidence="2 3" key="1">
    <citation type="submission" date="2016-10" db="EMBL/GenBank/DDBJ databases">
        <authorList>
            <person name="Cai Z."/>
        </authorList>
    </citation>
    <scope>NUCLEOTIDE SEQUENCE [LARGE SCALE GENOMIC DNA]</scope>
    <source>
        <strain evidence="2 3">CGMCC 1.10826</strain>
    </source>
</reference>
<evidence type="ECO:0000313" key="3">
    <source>
        <dbReference type="Proteomes" id="UP000250222"/>
    </source>
</evidence>
<keyword evidence="1" id="KW-1133">Transmembrane helix</keyword>
<sequence length="146" mass="16078">MASSAEDSARVLRRPALRRWEQVLLVVVVVAVSASWGVYLVRGSEEGPPSLPITAVIVVIGLAVLRPKRVELRDTEVVLRHALLTRRVPYADIVAVRGDVPARLEWSARLVLELRSGRTVWVPSTREPLDVVHDLIAERIDAAPAA</sequence>
<gene>
    <name evidence="2" type="ORF">SAMN05216184_12211</name>
</gene>
<keyword evidence="1" id="KW-0472">Membrane</keyword>
<evidence type="ECO:0008006" key="4">
    <source>
        <dbReference type="Google" id="ProtNLM"/>
    </source>
</evidence>
<name>A0A2Y9C7X3_9MICO</name>
<accession>A0A2Y9C7X3</accession>
<feature type="transmembrane region" description="Helical" evidence="1">
    <location>
        <begin position="47"/>
        <end position="65"/>
    </location>
</feature>
<dbReference type="EMBL" id="UETB01000022">
    <property type="protein sequence ID" value="SSA47093.1"/>
    <property type="molecule type" value="Genomic_DNA"/>
</dbReference>
<keyword evidence="1" id="KW-0812">Transmembrane</keyword>
<evidence type="ECO:0000256" key="1">
    <source>
        <dbReference type="SAM" id="Phobius"/>
    </source>
</evidence>
<keyword evidence="3" id="KW-1185">Reference proteome</keyword>
<feature type="transmembrane region" description="Helical" evidence="1">
    <location>
        <begin position="23"/>
        <end position="41"/>
    </location>
</feature>
<dbReference type="Proteomes" id="UP000250222">
    <property type="component" value="Unassembled WGS sequence"/>
</dbReference>
<evidence type="ECO:0000313" key="2">
    <source>
        <dbReference type="EMBL" id="SSA47093.1"/>
    </source>
</evidence>
<dbReference type="OrthoDB" id="4829802at2"/>
<organism evidence="2 3">
    <name type="scientific">Georgenia satyanarayanai</name>
    <dbReference type="NCBI Taxonomy" id="860221"/>
    <lineage>
        <taxon>Bacteria</taxon>
        <taxon>Bacillati</taxon>
        <taxon>Actinomycetota</taxon>
        <taxon>Actinomycetes</taxon>
        <taxon>Micrococcales</taxon>
        <taxon>Bogoriellaceae</taxon>
        <taxon>Georgenia</taxon>
    </lineage>
</organism>